<keyword evidence="2" id="KW-0677">Repeat</keyword>
<dbReference type="Pfam" id="PF00412">
    <property type="entry name" value="LIM"/>
    <property type="match status" value="3"/>
</dbReference>
<keyword evidence="9" id="KW-1185">Reference proteome</keyword>
<evidence type="ECO:0000256" key="5">
    <source>
        <dbReference type="PROSITE-ProRule" id="PRU00125"/>
    </source>
</evidence>
<organism evidence="8 9">
    <name type="scientific">Tigriopus californicus</name>
    <name type="common">Marine copepod</name>
    <dbReference type="NCBI Taxonomy" id="6832"/>
    <lineage>
        <taxon>Eukaryota</taxon>
        <taxon>Metazoa</taxon>
        <taxon>Ecdysozoa</taxon>
        <taxon>Arthropoda</taxon>
        <taxon>Crustacea</taxon>
        <taxon>Multicrustacea</taxon>
        <taxon>Hexanauplia</taxon>
        <taxon>Copepoda</taxon>
        <taxon>Harpacticoida</taxon>
        <taxon>Harpacticidae</taxon>
        <taxon>Tigriopus</taxon>
    </lineage>
</organism>
<dbReference type="OrthoDB" id="1112565at2759"/>
<evidence type="ECO:0000256" key="4">
    <source>
        <dbReference type="ARBA" id="ARBA00023038"/>
    </source>
</evidence>
<evidence type="ECO:0000256" key="1">
    <source>
        <dbReference type="ARBA" id="ARBA00022723"/>
    </source>
</evidence>
<dbReference type="OMA" id="CREDFEQ"/>
<keyword evidence="1 5" id="KW-0479">Metal-binding</keyword>
<feature type="region of interest" description="Disordered" evidence="6">
    <location>
        <begin position="1"/>
        <end position="40"/>
    </location>
</feature>
<dbReference type="GO" id="GO:0098609">
    <property type="term" value="P:cell-cell adhesion"/>
    <property type="evidence" value="ECO:0007669"/>
    <property type="project" value="TreeGrafter"/>
</dbReference>
<evidence type="ECO:0000256" key="3">
    <source>
        <dbReference type="ARBA" id="ARBA00022833"/>
    </source>
</evidence>
<feature type="domain" description="LIM zinc-binding" evidence="7">
    <location>
        <begin position="165"/>
        <end position="222"/>
    </location>
</feature>
<feature type="domain" description="LIM zinc-binding" evidence="7">
    <location>
        <begin position="45"/>
        <end position="105"/>
    </location>
</feature>
<proteinExistence type="predicted"/>
<dbReference type="PROSITE" id="PS00478">
    <property type="entry name" value="LIM_DOMAIN_1"/>
    <property type="match status" value="3"/>
</dbReference>
<dbReference type="GO" id="GO:0046872">
    <property type="term" value="F:metal ion binding"/>
    <property type="evidence" value="ECO:0007669"/>
    <property type="project" value="UniProtKB-KW"/>
</dbReference>
<dbReference type="Proteomes" id="UP000318571">
    <property type="component" value="Chromosome 6"/>
</dbReference>
<dbReference type="AlphaFoldDB" id="A0A553PNF2"/>
<comment type="caution">
    <text evidence="8">The sequence shown here is derived from an EMBL/GenBank/DDBJ whole genome shotgun (WGS) entry which is preliminary data.</text>
</comment>
<dbReference type="STRING" id="6832.A0A553PNF2"/>
<gene>
    <name evidence="8" type="ORF">TCAL_01994</name>
</gene>
<dbReference type="PANTHER" id="PTHR24207:SF2">
    <property type="entry name" value="ZYX102 PROTEIN"/>
    <property type="match status" value="1"/>
</dbReference>
<dbReference type="SUPFAM" id="SSF57716">
    <property type="entry name" value="Glucocorticoid receptor-like (DNA-binding domain)"/>
    <property type="match status" value="2"/>
</dbReference>
<dbReference type="Gene3D" id="2.10.110.10">
    <property type="entry name" value="Cysteine Rich Protein"/>
    <property type="match status" value="3"/>
</dbReference>
<dbReference type="GO" id="GO:0005925">
    <property type="term" value="C:focal adhesion"/>
    <property type="evidence" value="ECO:0007669"/>
    <property type="project" value="TreeGrafter"/>
</dbReference>
<evidence type="ECO:0000256" key="2">
    <source>
        <dbReference type="ARBA" id="ARBA00022737"/>
    </source>
</evidence>
<dbReference type="GO" id="GO:0001725">
    <property type="term" value="C:stress fiber"/>
    <property type="evidence" value="ECO:0007669"/>
    <property type="project" value="TreeGrafter"/>
</dbReference>
<keyword evidence="4 5" id="KW-0440">LIM domain</keyword>
<sequence>MATVTSTNSYQYTSTSSAYGSNNSNQNNSPNPPSSSTTSNGDEDMFCSKCNESIKSGKALKAGNKVWHDHHFVCSICGLPLKDEKVYQKDGKLYCDGDYKKRFVPRCAFCSGYISQDCVKALDQSWHPTCFLCRKCNKAFGKDEGFHEMNGTPYCKTCYIDTACDKCAGCSRPITDKAMKALDQTWHVGCFVCKECGKSFEGQQSFYCVDGRPCCGNCVDAS</sequence>
<protein>
    <recommendedName>
        <fullName evidence="7">LIM zinc-binding domain-containing protein</fullName>
    </recommendedName>
</protein>
<evidence type="ECO:0000259" key="7">
    <source>
        <dbReference type="PROSITE" id="PS50023"/>
    </source>
</evidence>
<accession>A0A553PNF2</accession>
<evidence type="ECO:0000313" key="9">
    <source>
        <dbReference type="Proteomes" id="UP000318571"/>
    </source>
</evidence>
<dbReference type="SMART" id="SM00132">
    <property type="entry name" value="LIM"/>
    <property type="match status" value="3"/>
</dbReference>
<keyword evidence="3 5" id="KW-0862">Zinc</keyword>
<dbReference type="EMBL" id="VCGU01000002">
    <property type="protein sequence ID" value="TRY79206.1"/>
    <property type="molecule type" value="Genomic_DNA"/>
</dbReference>
<dbReference type="PANTHER" id="PTHR24207">
    <property type="entry name" value="ZYX102 PROTEIN"/>
    <property type="match status" value="1"/>
</dbReference>
<evidence type="ECO:0000256" key="6">
    <source>
        <dbReference type="SAM" id="MobiDB-lite"/>
    </source>
</evidence>
<dbReference type="PROSITE" id="PS50023">
    <property type="entry name" value="LIM_DOMAIN_2"/>
    <property type="match status" value="3"/>
</dbReference>
<reference evidence="8 9" key="1">
    <citation type="journal article" date="2018" name="Nat. Ecol. Evol.">
        <title>Genomic signatures of mitonuclear coevolution across populations of Tigriopus californicus.</title>
        <authorList>
            <person name="Barreto F.S."/>
            <person name="Watson E.T."/>
            <person name="Lima T.G."/>
            <person name="Willett C.S."/>
            <person name="Edmands S."/>
            <person name="Li W."/>
            <person name="Burton R.S."/>
        </authorList>
    </citation>
    <scope>NUCLEOTIDE SEQUENCE [LARGE SCALE GENOMIC DNA]</scope>
    <source>
        <strain evidence="8 9">San Diego</strain>
    </source>
</reference>
<dbReference type="FunFam" id="2.10.110.10:FF:000018">
    <property type="entry name" value="Paxillin isoform 1"/>
    <property type="match status" value="1"/>
</dbReference>
<feature type="domain" description="LIM zinc-binding" evidence="7">
    <location>
        <begin position="106"/>
        <end position="164"/>
    </location>
</feature>
<evidence type="ECO:0000313" key="8">
    <source>
        <dbReference type="EMBL" id="TRY79206.1"/>
    </source>
</evidence>
<dbReference type="CDD" id="cd08368">
    <property type="entry name" value="LIM"/>
    <property type="match status" value="1"/>
</dbReference>
<dbReference type="InterPro" id="IPR001781">
    <property type="entry name" value="Znf_LIM"/>
</dbReference>
<name>A0A553PNF2_TIGCA</name>